<comment type="caution">
    <text evidence="2">The sequence shown here is derived from an EMBL/GenBank/DDBJ whole genome shotgun (WGS) entry which is preliminary data.</text>
</comment>
<dbReference type="AlphaFoldDB" id="A0A3R6X984"/>
<sequence>MGVYYTKKCTTLFEKVGFSRKYMAIEVCPQDQEIVFLNTNTRVALDDITKMTWEANLKLKMILSPQDKVCVKFEEPNDLRAFLGDLNLDIPVEWDTDGGICPGRYAARGSVRSSERASDLLGSIMDTMRSKRRNSKSYSFDRSSRGSLAAGSAATF</sequence>
<evidence type="ECO:0000313" key="7">
    <source>
        <dbReference type="Proteomes" id="UP000285712"/>
    </source>
</evidence>
<accession>A0A3R6X984</accession>
<keyword evidence="5" id="KW-1185">Reference proteome</keyword>
<reference evidence="1 8" key="3">
    <citation type="submission" date="2019-06" db="EMBL/GenBank/DDBJ databases">
        <title>Genomics analysis of Aphanomyces spp. identifies a new class of oomycete effector associated with host adaptation.</title>
        <authorList>
            <person name="Gaulin E."/>
        </authorList>
    </citation>
    <scope>NUCLEOTIDE SEQUENCE [LARGE SCALE GENOMIC DNA]</scope>
    <source>
        <strain evidence="1 8">E</strain>
    </source>
</reference>
<proteinExistence type="predicted"/>
<name>A0A3R6X984_APHAT</name>
<dbReference type="EMBL" id="QUTG01002827">
    <property type="protein sequence ID" value="RHY94528.1"/>
    <property type="molecule type" value="Genomic_DNA"/>
</dbReference>
<dbReference type="Proteomes" id="UP000469452">
    <property type="component" value="Unassembled WGS sequence"/>
</dbReference>
<dbReference type="Proteomes" id="UP000285712">
    <property type="component" value="Unassembled WGS sequence"/>
</dbReference>
<evidence type="ECO:0000313" key="3">
    <source>
        <dbReference type="EMBL" id="RHZ22823.1"/>
    </source>
</evidence>
<gene>
    <name evidence="1" type="ORF">AaE_001543</name>
    <name evidence="4" type="ORF">B5M09_010098</name>
    <name evidence="2" type="ORF">DYB35_006221</name>
    <name evidence="3" type="ORF">DYB37_007928</name>
</gene>
<dbReference type="EMBL" id="VJMI01003199">
    <property type="protein sequence ID" value="KAF0774758.1"/>
    <property type="molecule type" value="Genomic_DNA"/>
</dbReference>
<reference evidence="4 5" key="1">
    <citation type="submission" date="2018-07" db="EMBL/GenBank/DDBJ databases">
        <title>Annotation of Aphanomyces astaci genome assembly.</title>
        <authorList>
            <person name="Studholme D.J."/>
        </authorList>
    </citation>
    <scope>NUCLEOTIDE SEQUENCE [LARGE SCALE GENOMIC DNA]</scope>
    <source>
        <strain evidence="4">Pc</strain>
    </source>
</reference>
<evidence type="ECO:0000313" key="1">
    <source>
        <dbReference type="EMBL" id="KAF0774758.1"/>
    </source>
</evidence>
<evidence type="ECO:0000313" key="4">
    <source>
        <dbReference type="EMBL" id="RQM24073.1"/>
    </source>
</evidence>
<organism evidence="2 7">
    <name type="scientific">Aphanomyces astaci</name>
    <name type="common">Crayfish plague agent</name>
    <dbReference type="NCBI Taxonomy" id="112090"/>
    <lineage>
        <taxon>Eukaryota</taxon>
        <taxon>Sar</taxon>
        <taxon>Stramenopiles</taxon>
        <taxon>Oomycota</taxon>
        <taxon>Saprolegniomycetes</taxon>
        <taxon>Saprolegniales</taxon>
        <taxon>Verrucalvaceae</taxon>
        <taxon>Aphanomyces</taxon>
    </lineage>
</organism>
<reference evidence="6 7" key="2">
    <citation type="submission" date="2018-08" db="EMBL/GenBank/DDBJ databases">
        <title>Aphanomyces genome sequencing and annotation.</title>
        <authorList>
            <person name="Minardi D."/>
            <person name="Oidtmann B."/>
            <person name="Van Der Giezen M."/>
            <person name="Studholme D.J."/>
        </authorList>
    </citation>
    <scope>NUCLEOTIDE SEQUENCE [LARGE SCALE GENOMIC DNA]</scope>
    <source>
        <strain evidence="3 6">Da</strain>
        <strain evidence="2 7">Sv</strain>
    </source>
</reference>
<evidence type="ECO:0000313" key="6">
    <source>
        <dbReference type="Proteomes" id="UP000285430"/>
    </source>
</evidence>
<dbReference type="EMBL" id="MZMZ02002795">
    <property type="protein sequence ID" value="RQM24073.1"/>
    <property type="molecule type" value="Genomic_DNA"/>
</dbReference>
<evidence type="ECO:0000313" key="5">
    <source>
        <dbReference type="Proteomes" id="UP000284702"/>
    </source>
</evidence>
<evidence type="ECO:0000313" key="2">
    <source>
        <dbReference type="EMBL" id="RHY94528.1"/>
    </source>
</evidence>
<evidence type="ECO:0000313" key="8">
    <source>
        <dbReference type="Proteomes" id="UP000469452"/>
    </source>
</evidence>
<dbReference type="EMBL" id="QUTH01002946">
    <property type="protein sequence ID" value="RHZ22823.1"/>
    <property type="molecule type" value="Genomic_DNA"/>
</dbReference>
<dbReference type="Proteomes" id="UP000285430">
    <property type="component" value="Unassembled WGS sequence"/>
</dbReference>
<dbReference type="Proteomes" id="UP000284702">
    <property type="component" value="Unassembled WGS sequence"/>
</dbReference>
<protein>
    <submittedName>
        <fullName evidence="2">Uncharacterized protein</fullName>
    </submittedName>
</protein>